<keyword evidence="3" id="KW-0805">Transcription regulation</keyword>
<evidence type="ECO:0000256" key="2">
    <source>
        <dbReference type="ARBA" id="ARBA00009001"/>
    </source>
</evidence>
<proteinExistence type="inferred from homology"/>
<sequence length="106" mass="11770">LPGLSSASSRVRLHGEPPIKQSKSSKAFTYEKSANGDKLIDLTGRKYVSVRSFRGRMLVDIREYYEDKSDGGLKPGKKGISLNAEQWENLKNLADVIDSSLKETNP</sequence>
<evidence type="ECO:0000256" key="3">
    <source>
        <dbReference type="ARBA" id="ARBA00023015"/>
    </source>
</evidence>
<keyword evidence="5" id="KW-0804">Transcription</keyword>
<dbReference type="AlphaFoldDB" id="A0A0R3X560"/>
<protein>
    <submittedName>
        <fullName evidence="9">PC4 domain-containing protein</fullName>
    </submittedName>
</protein>
<comment type="similarity">
    <text evidence="2">Belongs to the transcriptional coactivator PC4 family.</text>
</comment>
<dbReference type="Gene3D" id="2.30.31.10">
    <property type="entry name" value="Transcriptional Coactivator Pc4, Chain A"/>
    <property type="match status" value="1"/>
</dbReference>
<accession>A0A0R3X560</accession>
<dbReference type="WBParaSite" id="TTAC_0000858401-mRNA-1">
    <property type="protein sequence ID" value="TTAC_0000858401-mRNA-1"/>
    <property type="gene ID" value="TTAC_0000858401"/>
</dbReference>
<organism evidence="9">
    <name type="scientific">Hydatigena taeniaeformis</name>
    <name type="common">Feline tapeworm</name>
    <name type="synonym">Taenia taeniaeformis</name>
    <dbReference type="NCBI Taxonomy" id="6205"/>
    <lineage>
        <taxon>Eukaryota</taxon>
        <taxon>Metazoa</taxon>
        <taxon>Spiralia</taxon>
        <taxon>Lophotrochozoa</taxon>
        <taxon>Platyhelminthes</taxon>
        <taxon>Cestoda</taxon>
        <taxon>Eucestoda</taxon>
        <taxon>Cyclophyllidea</taxon>
        <taxon>Taeniidae</taxon>
        <taxon>Hydatigera</taxon>
    </lineage>
</organism>
<keyword evidence="6" id="KW-0539">Nucleus</keyword>
<dbReference type="GO" id="GO:0003677">
    <property type="term" value="F:DNA binding"/>
    <property type="evidence" value="ECO:0007669"/>
    <property type="project" value="UniProtKB-KW"/>
</dbReference>
<comment type="subcellular location">
    <subcellularLocation>
        <location evidence="1">Nucleus</location>
    </subcellularLocation>
</comment>
<evidence type="ECO:0000313" key="9">
    <source>
        <dbReference type="WBParaSite" id="TTAC_0000858401-mRNA-1"/>
    </source>
</evidence>
<feature type="region of interest" description="Disordered" evidence="7">
    <location>
        <begin position="1"/>
        <end position="27"/>
    </location>
</feature>
<name>A0A0R3X560_HYDTA</name>
<feature type="domain" description="Transcriptional coactivator p15 (PC4) C-terminal" evidence="8">
    <location>
        <begin position="41"/>
        <end position="92"/>
    </location>
</feature>
<dbReference type="GO" id="GO:0005634">
    <property type="term" value="C:nucleus"/>
    <property type="evidence" value="ECO:0007669"/>
    <property type="project" value="UniProtKB-SubCell"/>
</dbReference>
<dbReference type="SUPFAM" id="SSF54447">
    <property type="entry name" value="ssDNA-binding transcriptional regulator domain"/>
    <property type="match status" value="1"/>
</dbReference>
<dbReference type="GO" id="GO:0003713">
    <property type="term" value="F:transcription coactivator activity"/>
    <property type="evidence" value="ECO:0007669"/>
    <property type="project" value="InterPro"/>
</dbReference>
<dbReference type="InterPro" id="IPR045125">
    <property type="entry name" value="Sub1/Tcp4-like"/>
</dbReference>
<keyword evidence="4" id="KW-0238">DNA-binding</keyword>
<evidence type="ECO:0000256" key="6">
    <source>
        <dbReference type="ARBA" id="ARBA00023242"/>
    </source>
</evidence>
<evidence type="ECO:0000256" key="7">
    <source>
        <dbReference type="SAM" id="MobiDB-lite"/>
    </source>
</evidence>
<evidence type="ECO:0000259" key="8">
    <source>
        <dbReference type="Pfam" id="PF02229"/>
    </source>
</evidence>
<dbReference type="GO" id="GO:0060261">
    <property type="term" value="P:positive regulation of transcription initiation by RNA polymerase II"/>
    <property type="evidence" value="ECO:0007669"/>
    <property type="project" value="InterPro"/>
</dbReference>
<evidence type="ECO:0000256" key="4">
    <source>
        <dbReference type="ARBA" id="ARBA00023125"/>
    </source>
</evidence>
<dbReference type="STRING" id="6205.A0A0R3X560"/>
<evidence type="ECO:0000256" key="5">
    <source>
        <dbReference type="ARBA" id="ARBA00023163"/>
    </source>
</evidence>
<dbReference type="PANTHER" id="PTHR13215">
    <property type="entry name" value="RNA POLYMERASE II TRANSCRIPTIONAL COACTIVATOR"/>
    <property type="match status" value="1"/>
</dbReference>
<reference evidence="9" key="1">
    <citation type="submission" date="2017-02" db="UniProtKB">
        <authorList>
            <consortium name="WormBaseParasite"/>
        </authorList>
    </citation>
    <scope>IDENTIFICATION</scope>
</reference>
<dbReference type="InterPro" id="IPR003173">
    <property type="entry name" value="PC4_C"/>
</dbReference>
<evidence type="ECO:0000256" key="1">
    <source>
        <dbReference type="ARBA" id="ARBA00004123"/>
    </source>
</evidence>
<dbReference type="InterPro" id="IPR009044">
    <property type="entry name" value="ssDNA-bd_transcriptional_reg"/>
</dbReference>
<dbReference type="Pfam" id="PF02229">
    <property type="entry name" value="PC4"/>
    <property type="match status" value="1"/>
</dbReference>